<evidence type="ECO:0000313" key="7">
    <source>
        <dbReference type="EMBL" id="MDE52493.1"/>
    </source>
</evidence>
<dbReference type="InterPro" id="IPR002059">
    <property type="entry name" value="CSP_DNA-bd"/>
</dbReference>
<keyword evidence="3" id="KW-0677">Repeat</keyword>
<dbReference type="AlphaFoldDB" id="A0A6G1SRH3"/>
<dbReference type="SUPFAM" id="SSF50249">
    <property type="entry name" value="Nucleic acid-binding proteins"/>
    <property type="match status" value="2"/>
</dbReference>
<dbReference type="PANTHER" id="PTHR12913:SF1">
    <property type="entry name" value="COLD SHOCK DOMAIN-CONTAINING PROTEIN E1"/>
    <property type="match status" value="1"/>
</dbReference>
<dbReference type="GO" id="GO:0005737">
    <property type="term" value="C:cytoplasm"/>
    <property type="evidence" value="ECO:0007669"/>
    <property type="project" value="UniProtKB-SubCell"/>
</dbReference>
<dbReference type="SMART" id="SM00357">
    <property type="entry name" value="CSP"/>
    <property type="match status" value="2"/>
</dbReference>
<evidence type="ECO:0000256" key="4">
    <source>
        <dbReference type="ARBA" id="ARBA00022884"/>
    </source>
</evidence>
<dbReference type="PROSITE" id="PS00352">
    <property type="entry name" value="CSD_1"/>
    <property type="match status" value="2"/>
</dbReference>
<evidence type="ECO:0000256" key="5">
    <source>
        <dbReference type="ARBA" id="ARBA00044751"/>
    </source>
</evidence>
<keyword evidence="2" id="KW-0963">Cytoplasm</keyword>
<dbReference type="GO" id="GO:0003723">
    <property type="term" value="F:RNA binding"/>
    <property type="evidence" value="ECO:0007669"/>
    <property type="project" value="UniProtKB-KW"/>
</dbReference>
<feature type="domain" description="CSD" evidence="6">
    <location>
        <begin position="156"/>
        <end position="219"/>
    </location>
</feature>
<reference evidence="7" key="1">
    <citation type="submission" date="2018-10" db="EMBL/GenBank/DDBJ databases">
        <title>Transcriptome assembly of Aceria tosichella (Wheat curl mite) Type 2.</title>
        <authorList>
            <person name="Scully E.D."/>
            <person name="Geib S.M."/>
            <person name="Palmer N.A."/>
            <person name="Gupta A.K."/>
            <person name="Sarath G."/>
            <person name="Tatineni S."/>
        </authorList>
    </citation>
    <scope>NUCLEOTIDE SEQUENCE</scope>
    <source>
        <strain evidence="7">LincolnNE</strain>
    </source>
</reference>
<evidence type="ECO:0000259" key="6">
    <source>
        <dbReference type="PROSITE" id="PS51857"/>
    </source>
</evidence>
<feature type="domain" description="CSD" evidence="6">
    <location>
        <begin position="3"/>
        <end position="67"/>
    </location>
</feature>
<accession>A0A6G1SRH3</accession>
<dbReference type="EMBL" id="GGYP01007722">
    <property type="protein sequence ID" value="MDE52493.1"/>
    <property type="molecule type" value="Transcribed_RNA"/>
</dbReference>
<gene>
    <name evidence="7" type="primary">CSDE1</name>
    <name evidence="7" type="ORF">g.16015</name>
</gene>
<dbReference type="InterPro" id="IPR011129">
    <property type="entry name" value="CSD"/>
</dbReference>
<dbReference type="Pfam" id="PF23456">
    <property type="entry name" value="CSDE1"/>
    <property type="match status" value="1"/>
</dbReference>
<sequence length="511" mass="57549">MSREIGVIEKMCSSYGFIQCCERQARLFFHYSQYTGRVEHLKLGDPVEFEMTYDRKTGKPIASSVVKISSGAMFDEQLSQDRVSGFITLEVTPDREGRVVYENRGECFFLPFSEGDVENNAKLEAKDEVTFHISTDKQGNLRAKCLKLGMPQQAPSFKGVVCTLKDRFGFIKRADCDKEIFFHSSGCNNKIFNELNPNDSVEFDIQTRNGKEVAVNVTKLPFGSVQVENTSATTITTTSNNLTLNEYLNRSNILDNKQSICNNSGNMSNNSLSNFSNNSLVNSININSNLANIFDGIGANNLLSSYHQQQQLQQSQQNNMSTSILSSIINSTLLSPSSPPQTQHNQATNNPQQYSWLKSFDSSKALHQLFNKHAAEENEDDYPLIDLNTDVSPEQQQQQQASNIDSIRFNNFFATMNGFNGNGHRANTKNDSWSEILTHLPLDLNLQLNNDQHDDMNCAMPYRPEKALTKQFNNDESRGPKVVLLRQPRGPEAGLSFARRYDLNNQLMTQS</sequence>
<name>A0A6G1SRH3_9ACAR</name>
<organism evidence="7">
    <name type="scientific">Aceria tosichella</name>
    <name type="common">wheat curl mite</name>
    <dbReference type="NCBI Taxonomy" id="561515"/>
    <lineage>
        <taxon>Eukaryota</taxon>
        <taxon>Metazoa</taxon>
        <taxon>Ecdysozoa</taxon>
        <taxon>Arthropoda</taxon>
        <taxon>Chelicerata</taxon>
        <taxon>Arachnida</taxon>
        <taxon>Acari</taxon>
        <taxon>Acariformes</taxon>
        <taxon>Trombidiformes</taxon>
        <taxon>Prostigmata</taxon>
        <taxon>Eupodina</taxon>
        <taxon>Eriophyoidea</taxon>
        <taxon>Eriophyidae</taxon>
        <taxon>Eriophyinae</taxon>
        <taxon>Aceriini</taxon>
        <taxon>Aceria</taxon>
    </lineage>
</organism>
<evidence type="ECO:0000256" key="3">
    <source>
        <dbReference type="ARBA" id="ARBA00022737"/>
    </source>
</evidence>
<dbReference type="CDD" id="cd04458">
    <property type="entry name" value="CSP_CDS"/>
    <property type="match status" value="2"/>
</dbReference>
<evidence type="ECO:0000256" key="2">
    <source>
        <dbReference type="ARBA" id="ARBA00022490"/>
    </source>
</evidence>
<comment type="similarity">
    <text evidence="5">Belongs to the UNR family.</text>
</comment>
<dbReference type="Pfam" id="PF00313">
    <property type="entry name" value="CSD"/>
    <property type="match status" value="2"/>
</dbReference>
<comment type="subcellular location">
    <subcellularLocation>
        <location evidence="1">Cytoplasm</location>
    </subcellularLocation>
</comment>
<keyword evidence="4" id="KW-0694">RNA-binding</keyword>
<dbReference type="PANTHER" id="PTHR12913">
    <property type="entry name" value="UNR PROTEIN N-RAS UPSTREAM GENE PROTEIN"/>
    <property type="match status" value="1"/>
</dbReference>
<evidence type="ECO:0000256" key="1">
    <source>
        <dbReference type="ARBA" id="ARBA00004496"/>
    </source>
</evidence>
<dbReference type="PROSITE" id="PS51857">
    <property type="entry name" value="CSD_2"/>
    <property type="match status" value="2"/>
</dbReference>
<protein>
    <submittedName>
        <fullName evidence="7">Cold shock domain-containing protein E1</fullName>
    </submittedName>
</protein>
<proteinExistence type="inferred from homology"/>
<dbReference type="InterPro" id="IPR012340">
    <property type="entry name" value="NA-bd_OB-fold"/>
</dbReference>
<dbReference type="InterPro" id="IPR056400">
    <property type="entry name" value="CSDE1"/>
</dbReference>
<dbReference type="InterPro" id="IPR019844">
    <property type="entry name" value="CSD_CS"/>
</dbReference>
<dbReference type="Gene3D" id="2.40.50.140">
    <property type="entry name" value="Nucleic acid-binding proteins"/>
    <property type="match status" value="2"/>
</dbReference>